<sequence length="401" mass="44394">MEYYIKQWLKHLDWAIIISMFLLAVYSTVAVFSSTYGKSGSSVPTQIVPKQIFFEILGFICMIVMAKFDYSSLRRYSKWLYGISIFLLLVVFVMPREFGAHSWIPLGIFAFQPSEFAKLTLIVAVGAYMAHTDESEVQSRKFKQMTAIFGMLVVPFLLTLKEPALGQALVMFAIVYAMYIVFAKRSHFTLLILGFILVVFGFTVLALDFPQQSTNFIENVLVRHNLLQSFQADRIVTWLNPSYDPSGAGYNVQQAQAAVGSSEVFGDGFLKGVATRGGMIPNQSTDFIFTAIAEQFGFIGSAILVLVFLVLIQRLIQIASTALDSFGTYLVTGIIGMFAFQVFQNVGMDIYLSPATGITLPFISYGGSSLIANYIAVGLALSVYNRSRSIFFTVSSPTSIG</sequence>
<feature type="transmembrane region" description="Helical" evidence="6">
    <location>
        <begin position="189"/>
        <end position="207"/>
    </location>
</feature>
<comment type="subcellular location">
    <subcellularLocation>
        <location evidence="1">Membrane</location>
        <topology evidence="1">Multi-pass membrane protein</topology>
    </subcellularLocation>
</comment>
<feature type="transmembrane region" description="Helical" evidence="6">
    <location>
        <begin position="108"/>
        <end position="130"/>
    </location>
</feature>
<proteinExistence type="predicted"/>
<feature type="transmembrane region" description="Helical" evidence="6">
    <location>
        <begin position="52"/>
        <end position="70"/>
    </location>
</feature>
<keyword evidence="3" id="KW-0133">Cell shape</keyword>
<feature type="transmembrane region" description="Helical" evidence="6">
    <location>
        <begin position="142"/>
        <end position="158"/>
    </location>
</feature>
<feature type="transmembrane region" description="Helical" evidence="6">
    <location>
        <begin position="323"/>
        <end position="343"/>
    </location>
</feature>
<feature type="transmembrane region" description="Helical" evidence="6">
    <location>
        <begin position="287"/>
        <end position="311"/>
    </location>
</feature>
<accession>A0A917W244</accession>
<gene>
    <name evidence="7" type="ORF">GCM10007968_17140</name>
</gene>
<evidence type="ECO:0000256" key="1">
    <source>
        <dbReference type="ARBA" id="ARBA00004141"/>
    </source>
</evidence>
<keyword evidence="2 6" id="KW-0812">Transmembrane</keyword>
<protein>
    <submittedName>
        <fullName evidence="7">Rod shape-determining protein RodA</fullName>
    </submittedName>
</protein>
<feature type="transmembrane region" description="Helical" evidence="6">
    <location>
        <begin position="12"/>
        <end position="32"/>
    </location>
</feature>
<dbReference type="GO" id="GO:0008360">
    <property type="term" value="P:regulation of cell shape"/>
    <property type="evidence" value="ECO:0007669"/>
    <property type="project" value="UniProtKB-KW"/>
</dbReference>
<feature type="transmembrane region" description="Helical" evidence="6">
    <location>
        <begin position="363"/>
        <end position="384"/>
    </location>
</feature>
<dbReference type="GO" id="GO:0051301">
    <property type="term" value="P:cell division"/>
    <property type="evidence" value="ECO:0007669"/>
    <property type="project" value="InterPro"/>
</dbReference>
<evidence type="ECO:0000256" key="3">
    <source>
        <dbReference type="ARBA" id="ARBA00022960"/>
    </source>
</evidence>
<comment type="caution">
    <text evidence="7">The sequence shown here is derived from an EMBL/GenBank/DDBJ whole genome shotgun (WGS) entry which is preliminary data.</text>
</comment>
<evidence type="ECO:0000256" key="5">
    <source>
        <dbReference type="ARBA" id="ARBA00023136"/>
    </source>
</evidence>
<dbReference type="RefSeq" id="WP_229727532.1">
    <property type="nucleotide sequence ID" value="NZ_BMOK01000006.1"/>
</dbReference>
<evidence type="ECO:0000256" key="4">
    <source>
        <dbReference type="ARBA" id="ARBA00022989"/>
    </source>
</evidence>
<reference evidence="7" key="1">
    <citation type="journal article" date="2014" name="Int. J. Syst. Evol. Microbiol.">
        <title>Complete genome sequence of Corynebacterium casei LMG S-19264T (=DSM 44701T), isolated from a smear-ripened cheese.</title>
        <authorList>
            <consortium name="US DOE Joint Genome Institute (JGI-PGF)"/>
            <person name="Walter F."/>
            <person name="Albersmeier A."/>
            <person name="Kalinowski J."/>
            <person name="Ruckert C."/>
        </authorList>
    </citation>
    <scope>NUCLEOTIDE SEQUENCE</scope>
    <source>
        <strain evidence="7">JCM 15325</strain>
    </source>
</reference>
<keyword evidence="8" id="KW-1185">Reference proteome</keyword>
<dbReference type="InterPro" id="IPR001182">
    <property type="entry name" value="FtsW/RodA"/>
</dbReference>
<dbReference type="Pfam" id="PF01098">
    <property type="entry name" value="FTSW_RODA_SPOVE"/>
    <property type="match status" value="1"/>
</dbReference>
<dbReference type="GO" id="GO:0005886">
    <property type="term" value="C:plasma membrane"/>
    <property type="evidence" value="ECO:0007669"/>
    <property type="project" value="TreeGrafter"/>
</dbReference>
<feature type="transmembrane region" description="Helical" evidence="6">
    <location>
        <begin position="164"/>
        <end position="182"/>
    </location>
</feature>
<evidence type="ECO:0000313" key="7">
    <source>
        <dbReference type="EMBL" id="GGL53690.1"/>
    </source>
</evidence>
<feature type="transmembrane region" description="Helical" evidence="6">
    <location>
        <begin position="79"/>
        <end position="96"/>
    </location>
</feature>
<dbReference type="PANTHER" id="PTHR30474">
    <property type="entry name" value="CELL CYCLE PROTEIN"/>
    <property type="match status" value="1"/>
</dbReference>
<dbReference type="GO" id="GO:0032153">
    <property type="term" value="C:cell division site"/>
    <property type="evidence" value="ECO:0007669"/>
    <property type="project" value="TreeGrafter"/>
</dbReference>
<organism evidence="7 8">
    <name type="scientific">Sporolactobacillus putidus</name>
    <dbReference type="NCBI Taxonomy" id="492735"/>
    <lineage>
        <taxon>Bacteria</taxon>
        <taxon>Bacillati</taxon>
        <taxon>Bacillota</taxon>
        <taxon>Bacilli</taxon>
        <taxon>Bacillales</taxon>
        <taxon>Sporolactobacillaceae</taxon>
        <taxon>Sporolactobacillus</taxon>
    </lineage>
</organism>
<dbReference type="AlphaFoldDB" id="A0A917W244"/>
<keyword evidence="5 6" id="KW-0472">Membrane</keyword>
<dbReference type="PANTHER" id="PTHR30474:SF1">
    <property type="entry name" value="PEPTIDOGLYCAN GLYCOSYLTRANSFERASE MRDB"/>
    <property type="match status" value="1"/>
</dbReference>
<dbReference type="EMBL" id="BMOK01000006">
    <property type="protein sequence ID" value="GGL53690.1"/>
    <property type="molecule type" value="Genomic_DNA"/>
</dbReference>
<keyword evidence="4 6" id="KW-1133">Transmembrane helix</keyword>
<evidence type="ECO:0000313" key="8">
    <source>
        <dbReference type="Proteomes" id="UP000654670"/>
    </source>
</evidence>
<dbReference type="GO" id="GO:0015648">
    <property type="term" value="F:lipid-linked peptidoglycan transporter activity"/>
    <property type="evidence" value="ECO:0007669"/>
    <property type="project" value="TreeGrafter"/>
</dbReference>
<name>A0A917W244_9BACL</name>
<evidence type="ECO:0000256" key="2">
    <source>
        <dbReference type="ARBA" id="ARBA00022692"/>
    </source>
</evidence>
<evidence type="ECO:0000256" key="6">
    <source>
        <dbReference type="SAM" id="Phobius"/>
    </source>
</evidence>
<reference evidence="7" key="2">
    <citation type="submission" date="2020-09" db="EMBL/GenBank/DDBJ databases">
        <authorList>
            <person name="Sun Q."/>
            <person name="Ohkuma M."/>
        </authorList>
    </citation>
    <scope>NUCLEOTIDE SEQUENCE</scope>
    <source>
        <strain evidence="7">JCM 15325</strain>
    </source>
</reference>
<dbReference type="Proteomes" id="UP000654670">
    <property type="component" value="Unassembled WGS sequence"/>
</dbReference>